<dbReference type="EMBL" id="CCKQ01013430">
    <property type="protein sequence ID" value="CDW85093.1"/>
    <property type="molecule type" value="Genomic_DNA"/>
</dbReference>
<dbReference type="InParanoid" id="A0A078AWB5"/>
<keyword evidence="2" id="KW-1185">Reference proteome</keyword>
<evidence type="ECO:0000313" key="2">
    <source>
        <dbReference type="Proteomes" id="UP000039865"/>
    </source>
</evidence>
<organism evidence="1 2">
    <name type="scientific">Stylonychia lemnae</name>
    <name type="common">Ciliate</name>
    <dbReference type="NCBI Taxonomy" id="5949"/>
    <lineage>
        <taxon>Eukaryota</taxon>
        <taxon>Sar</taxon>
        <taxon>Alveolata</taxon>
        <taxon>Ciliophora</taxon>
        <taxon>Intramacronucleata</taxon>
        <taxon>Spirotrichea</taxon>
        <taxon>Stichotrichia</taxon>
        <taxon>Sporadotrichida</taxon>
        <taxon>Oxytrichidae</taxon>
        <taxon>Stylonychinae</taxon>
        <taxon>Stylonychia</taxon>
    </lineage>
</organism>
<protein>
    <submittedName>
        <fullName evidence="1">Uncharacterized protein</fullName>
    </submittedName>
</protein>
<reference evidence="1 2" key="1">
    <citation type="submission" date="2014-06" db="EMBL/GenBank/DDBJ databases">
        <authorList>
            <person name="Swart Estienne"/>
        </authorList>
    </citation>
    <scope>NUCLEOTIDE SEQUENCE [LARGE SCALE GENOMIC DNA]</scope>
    <source>
        <strain evidence="1 2">130c</strain>
    </source>
</reference>
<accession>A0A078AWB5</accession>
<proteinExistence type="predicted"/>
<dbReference type="AlphaFoldDB" id="A0A078AWB5"/>
<sequence length="142" mass="16732">MQTLLSFQPSAKIIQNNTMIQSDQNQQSLEKHQNMDVINRHEYFSNSKIVKIDFSNYPCYQRMFQQLKQKYLQTNSLDTCQDLFANKDLICDVEIQEALQNVQSDYQFEIQNDRNNQQDVDMEDLDPTFSQFSVIVESKASN</sequence>
<name>A0A078AWB5_STYLE</name>
<dbReference type="Proteomes" id="UP000039865">
    <property type="component" value="Unassembled WGS sequence"/>
</dbReference>
<gene>
    <name evidence="1" type="primary">Contig11088.g11853</name>
    <name evidence="1" type="ORF">STYLEM_14163</name>
</gene>
<evidence type="ECO:0000313" key="1">
    <source>
        <dbReference type="EMBL" id="CDW85093.1"/>
    </source>
</evidence>